<accession>A0A6B0S7X0</accession>
<evidence type="ECO:0000313" key="1">
    <source>
        <dbReference type="EMBL" id="MXQ97695.1"/>
    </source>
</evidence>
<comment type="caution">
    <text evidence="1">The sequence shown here is derived from an EMBL/GenBank/DDBJ whole genome shotgun (WGS) entry which is preliminary data.</text>
</comment>
<protein>
    <submittedName>
        <fullName evidence="1">Uncharacterized protein</fullName>
    </submittedName>
</protein>
<sequence length="154" mass="16475">MGSRVPGPPASVGPSSLCTWGSLSLSPSPMRHHTVRQTQGPTHDRLTACIPGPGLRAREDASHTLSFSVRWVESDAGPKDSVYLKQVAQGNRRYEAAGPGKSWPGLTRQQRLQAAPQAATCPTLEPPPVTGYKASSRAFCYFKPDSTHSALGPR</sequence>
<evidence type="ECO:0000313" key="2">
    <source>
        <dbReference type="Proteomes" id="UP000322234"/>
    </source>
</evidence>
<gene>
    <name evidence="1" type="ORF">E5288_WYG007408</name>
</gene>
<dbReference type="AlphaFoldDB" id="A0A6B0S7X0"/>
<name>A0A6B0S7X0_9CETA</name>
<dbReference type="EMBL" id="VBQZ03000199">
    <property type="protein sequence ID" value="MXQ97695.1"/>
    <property type="molecule type" value="Genomic_DNA"/>
</dbReference>
<reference evidence="1" key="1">
    <citation type="submission" date="2019-10" db="EMBL/GenBank/DDBJ databases">
        <title>The sequence and de novo assembly of the wild yak genome.</title>
        <authorList>
            <person name="Liu Y."/>
        </authorList>
    </citation>
    <scope>NUCLEOTIDE SEQUENCE [LARGE SCALE GENOMIC DNA]</scope>
    <source>
        <strain evidence="1">WY2019</strain>
    </source>
</reference>
<organism evidence="1 2">
    <name type="scientific">Bos mutus</name>
    <name type="common">wild yak</name>
    <dbReference type="NCBI Taxonomy" id="72004"/>
    <lineage>
        <taxon>Eukaryota</taxon>
        <taxon>Metazoa</taxon>
        <taxon>Chordata</taxon>
        <taxon>Craniata</taxon>
        <taxon>Vertebrata</taxon>
        <taxon>Euteleostomi</taxon>
        <taxon>Mammalia</taxon>
        <taxon>Eutheria</taxon>
        <taxon>Laurasiatheria</taxon>
        <taxon>Artiodactyla</taxon>
        <taxon>Ruminantia</taxon>
        <taxon>Pecora</taxon>
        <taxon>Bovidae</taxon>
        <taxon>Bovinae</taxon>
        <taxon>Bos</taxon>
    </lineage>
</organism>
<proteinExistence type="predicted"/>
<dbReference type="Proteomes" id="UP000322234">
    <property type="component" value="Unassembled WGS sequence"/>
</dbReference>
<keyword evidence="2" id="KW-1185">Reference proteome</keyword>